<proteinExistence type="predicted"/>
<evidence type="ECO:0000256" key="2">
    <source>
        <dbReference type="ARBA" id="ARBA00022553"/>
    </source>
</evidence>
<dbReference type="Gene3D" id="1.10.10.10">
    <property type="entry name" value="Winged helix-like DNA-binding domain superfamily/Winged helix DNA-binding domain"/>
    <property type="match status" value="1"/>
</dbReference>
<reference evidence="12 13" key="1">
    <citation type="submission" date="2016-11" db="EMBL/GenBank/DDBJ databases">
        <authorList>
            <person name="Jaros S."/>
            <person name="Januszkiewicz K."/>
            <person name="Wedrychowicz H."/>
        </authorList>
    </citation>
    <scope>NUCLEOTIDE SEQUENCE [LARGE SCALE GENOMIC DNA]</scope>
    <source>
        <strain evidence="12 13">DSM 3090</strain>
    </source>
</reference>
<dbReference type="PANTHER" id="PTHR48111">
    <property type="entry name" value="REGULATOR OF RPOS"/>
    <property type="match status" value="1"/>
</dbReference>
<dbReference type="PANTHER" id="PTHR48111:SF73">
    <property type="entry name" value="ALKALINE PHOSPHATASE SYNTHESIS TRANSCRIPTIONAL REGULATORY PROTEIN PHOP"/>
    <property type="match status" value="1"/>
</dbReference>
<evidence type="ECO:0000256" key="9">
    <source>
        <dbReference type="PROSITE-ProRule" id="PRU01091"/>
    </source>
</evidence>
<evidence type="ECO:0000313" key="12">
    <source>
        <dbReference type="EMBL" id="SHK52031.1"/>
    </source>
</evidence>
<dbReference type="GO" id="GO:0005829">
    <property type="term" value="C:cytosol"/>
    <property type="evidence" value="ECO:0007669"/>
    <property type="project" value="TreeGrafter"/>
</dbReference>
<evidence type="ECO:0000256" key="4">
    <source>
        <dbReference type="ARBA" id="ARBA00023015"/>
    </source>
</evidence>
<name>A0A1M6T500_9CLOT</name>
<dbReference type="EMBL" id="FRAD01000036">
    <property type="protein sequence ID" value="SHK52031.1"/>
    <property type="molecule type" value="Genomic_DNA"/>
</dbReference>
<dbReference type="SMART" id="SM00862">
    <property type="entry name" value="Trans_reg_C"/>
    <property type="match status" value="1"/>
</dbReference>
<dbReference type="STRING" id="1121331.SAMN02745248_02725"/>
<keyword evidence="6" id="KW-0804">Transcription</keyword>
<evidence type="ECO:0000256" key="6">
    <source>
        <dbReference type="ARBA" id="ARBA00023163"/>
    </source>
</evidence>
<keyword evidence="13" id="KW-1185">Reference proteome</keyword>
<evidence type="ECO:0000256" key="3">
    <source>
        <dbReference type="ARBA" id="ARBA00023012"/>
    </source>
</evidence>
<dbReference type="RefSeq" id="WP_072904593.1">
    <property type="nucleotide sequence ID" value="NZ_FRAD01000036.1"/>
</dbReference>
<gene>
    <name evidence="12" type="ORF">SAMN02745248_02725</name>
</gene>
<keyword evidence="2 8" id="KW-0597">Phosphoprotein</keyword>
<comment type="function">
    <text evidence="7">May play the central regulatory role in sporulation. It may be an element of the effector pathway responsible for the activation of sporulation genes in response to nutritional stress. Spo0A may act in concert with spo0H (a sigma factor) to control the expression of some genes that are critical to the sporulation process.</text>
</comment>
<dbReference type="CDD" id="cd00383">
    <property type="entry name" value="trans_reg_C"/>
    <property type="match status" value="1"/>
</dbReference>
<feature type="domain" description="Response regulatory" evidence="10">
    <location>
        <begin position="4"/>
        <end position="117"/>
    </location>
</feature>
<dbReference type="Proteomes" id="UP000183952">
    <property type="component" value="Unassembled WGS sequence"/>
</dbReference>
<dbReference type="PROSITE" id="PS51755">
    <property type="entry name" value="OMPR_PHOB"/>
    <property type="match status" value="1"/>
</dbReference>
<dbReference type="FunFam" id="1.10.10.10:FF:000018">
    <property type="entry name" value="DNA-binding response regulator ResD"/>
    <property type="match status" value="1"/>
</dbReference>
<dbReference type="Pfam" id="PF00072">
    <property type="entry name" value="Response_reg"/>
    <property type="match status" value="1"/>
</dbReference>
<dbReference type="PROSITE" id="PS50110">
    <property type="entry name" value="RESPONSE_REGULATORY"/>
    <property type="match status" value="1"/>
</dbReference>
<dbReference type="SMART" id="SM00448">
    <property type="entry name" value="REC"/>
    <property type="match status" value="1"/>
</dbReference>
<keyword evidence="4" id="KW-0805">Transcription regulation</keyword>
<dbReference type="InterPro" id="IPR036388">
    <property type="entry name" value="WH-like_DNA-bd_sf"/>
</dbReference>
<dbReference type="InterPro" id="IPR016032">
    <property type="entry name" value="Sig_transdc_resp-reg_C-effctor"/>
</dbReference>
<dbReference type="GO" id="GO:0000156">
    <property type="term" value="F:phosphorelay response regulator activity"/>
    <property type="evidence" value="ECO:0007669"/>
    <property type="project" value="TreeGrafter"/>
</dbReference>
<evidence type="ECO:0000259" key="10">
    <source>
        <dbReference type="PROSITE" id="PS50110"/>
    </source>
</evidence>
<feature type="domain" description="OmpR/PhoB-type" evidence="11">
    <location>
        <begin position="127"/>
        <end position="223"/>
    </location>
</feature>
<dbReference type="AlphaFoldDB" id="A0A1M6T500"/>
<sequence length="224" mass="25799">MNKTVMLVEDEFRMRILLRDYFKKEQFEVIEAEDGEKALNLFLHSQPDVIIMDIMMPKLDGFSLCRAIREKSTVPIIILTAKSQEEDKLLGYELGADEYVTKPFSPKVLIARTIALLKRANGTLGSENSISVGSLKINIPSREVSIKEDLIQLSTKEFNLLLYMVKNKNIVLTRDMLLDNVWGYDYEGDYRTVDTSIKRLREKLGACSQYIHTIRGLGYKFYVE</sequence>
<dbReference type="CDD" id="cd17574">
    <property type="entry name" value="REC_OmpR"/>
    <property type="match status" value="1"/>
</dbReference>
<dbReference type="OrthoDB" id="9790442at2"/>
<dbReference type="GO" id="GO:0006355">
    <property type="term" value="P:regulation of DNA-templated transcription"/>
    <property type="evidence" value="ECO:0007669"/>
    <property type="project" value="InterPro"/>
</dbReference>
<evidence type="ECO:0000256" key="8">
    <source>
        <dbReference type="PROSITE-ProRule" id="PRU00169"/>
    </source>
</evidence>
<dbReference type="GO" id="GO:0032993">
    <property type="term" value="C:protein-DNA complex"/>
    <property type="evidence" value="ECO:0007669"/>
    <property type="project" value="TreeGrafter"/>
</dbReference>
<feature type="modified residue" description="4-aspartylphosphate" evidence="8">
    <location>
        <position position="53"/>
    </location>
</feature>
<dbReference type="FunFam" id="3.40.50.2300:FF:000001">
    <property type="entry name" value="DNA-binding response regulator PhoB"/>
    <property type="match status" value="1"/>
</dbReference>
<protein>
    <recommendedName>
        <fullName evidence="1">Stage 0 sporulation protein A homolog</fullName>
    </recommendedName>
</protein>
<evidence type="ECO:0000256" key="5">
    <source>
        <dbReference type="ARBA" id="ARBA00023125"/>
    </source>
</evidence>
<dbReference type="SUPFAM" id="SSF46894">
    <property type="entry name" value="C-terminal effector domain of the bipartite response regulators"/>
    <property type="match status" value="1"/>
</dbReference>
<dbReference type="InterPro" id="IPR001789">
    <property type="entry name" value="Sig_transdc_resp-reg_receiver"/>
</dbReference>
<evidence type="ECO:0000256" key="1">
    <source>
        <dbReference type="ARBA" id="ARBA00018672"/>
    </source>
</evidence>
<dbReference type="Pfam" id="PF00486">
    <property type="entry name" value="Trans_reg_C"/>
    <property type="match status" value="1"/>
</dbReference>
<dbReference type="InterPro" id="IPR001867">
    <property type="entry name" value="OmpR/PhoB-type_DNA-bd"/>
</dbReference>
<evidence type="ECO:0000256" key="7">
    <source>
        <dbReference type="ARBA" id="ARBA00024867"/>
    </source>
</evidence>
<organism evidence="12 13">
    <name type="scientific">Hathewaya proteolytica DSM 3090</name>
    <dbReference type="NCBI Taxonomy" id="1121331"/>
    <lineage>
        <taxon>Bacteria</taxon>
        <taxon>Bacillati</taxon>
        <taxon>Bacillota</taxon>
        <taxon>Clostridia</taxon>
        <taxon>Eubacteriales</taxon>
        <taxon>Clostridiaceae</taxon>
        <taxon>Hathewaya</taxon>
    </lineage>
</organism>
<evidence type="ECO:0000259" key="11">
    <source>
        <dbReference type="PROSITE" id="PS51755"/>
    </source>
</evidence>
<dbReference type="InterPro" id="IPR011006">
    <property type="entry name" value="CheY-like_superfamily"/>
</dbReference>
<keyword evidence="5 9" id="KW-0238">DNA-binding</keyword>
<feature type="DNA-binding region" description="OmpR/PhoB-type" evidence="9">
    <location>
        <begin position="127"/>
        <end position="223"/>
    </location>
</feature>
<dbReference type="Gene3D" id="3.40.50.2300">
    <property type="match status" value="1"/>
</dbReference>
<keyword evidence="3" id="KW-0902">Two-component regulatory system</keyword>
<dbReference type="InterPro" id="IPR039420">
    <property type="entry name" value="WalR-like"/>
</dbReference>
<accession>A0A1M6T500</accession>
<dbReference type="Gene3D" id="6.10.250.690">
    <property type="match status" value="1"/>
</dbReference>
<evidence type="ECO:0000313" key="13">
    <source>
        <dbReference type="Proteomes" id="UP000183952"/>
    </source>
</evidence>
<dbReference type="GO" id="GO:0000976">
    <property type="term" value="F:transcription cis-regulatory region binding"/>
    <property type="evidence" value="ECO:0007669"/>
    <property type="project" value="TreeGrafter"/>
</dbReference>
<dbReference type="SUPFAM" id="SSF52172">
    <property type="entry name" value="CheY-like"/>
    <property type="match status" value="1"/>
</dbReference>